<evidence type="ECO:0000256" key="3">
    <source>
        <dbReference type="ARBA" id="ARBA00023125"/>
    </source>
</evidence>
<dbReference type="AlphaFoldDB" id="A0A0L8BY31"/>
<feature type="domain" description="Response regulatory" evidence="7">
    <location>
        <begin position="6"/>
        <end position="122"/>
    </location>
</feature>
<accession>A0A0L8BY31</accession>
<dbReference type="InterPro" id="IPR016032">
    <property type="entry name" value="Sig_transdc_resp-reg_C-effctor"/>
</dbReference>
<dbReference type="SMART" id="SM00421">
    <property type="entry name" value="HTH_LUXR"/>
    <property type="match status" value="1"/>
</dbReference>
<comment type="caution">
    <text evidence="8">The sequence shown here is derived from an EMBL/GenBank/DDBJ whole genome shotgun (WGS) entry which is preliminary data.</text>
</comment>
<dbReference type="CDD" id="cd06170">
    <property type="entry name" value="LuxR_C_like"/>
    <property type="match status" value="1"/>
</dbReference>
<dbReference type="Proteomes" id="UP000037425">
    <property type="component" value="Unassembled WGS sequence"/>
</dbReference>
<dbReference type="Pfam" id="PF00196">
    <property type="entry name" value="GerE"/>
    <property type="match status" value="1"/>
</dbReference>
<dbReference type="EMBL" id="LGAP01000005">
    <property type="protein sequence ID" value="KOF19480.1"/>
    <property type="molecule type" value="Genomic_DNA"/>
</dbReference>
<dbReference type="PATRIC" id="fig|106592.7.peg.6340"/>
<reference evidence="9" key="1">
    <citation type="submission" date="2015-07" db="EMBL/GenBank/DDBJ databases">
        <title>Whole genome sequence of an Ensifer adhaerens strain isolated from a cave pool in the Wind Cave National Park.</title>
        <authorList>
            <person name="Eng W.W.H."/>
            <person name="Gan H.M."/>
            <person name="Barton H.A."/>
            <person name="Savka M.A."/>
        </authorList>
    </citation>
    <scope>NUCLEOTIDE SEQUENCE [LARGE SCALE GENOMIC DNA]</scope>
    <source>
        <strain evidence="9">SD006</strain>
    </source>
</reference>
<keyword evidence="4" id="KW-0804">Transcription</keyword>
<keyword evidence="3" id="KW-0238">DNA-binding</keyword>
<protein>
    <submittedName>
        <fullName evidence="8">Transcriptional regulator</fullName>
    </submittedName>
</protein>
<keyword evidence="1 5" id="KW-0597">Phosphoprotein</keyword>
<dbReference type="PANTHER" id="PTHR43214">
    <property type="entry name" value="TWO-COMPONENT RESPONSE REGULATOR"/>
    <property type="match status" value="1"/>
</dbReference>
<dbReference type="PANTHER" id="PTHR43214:SF41">
    <property type="entry name" value="NITRATE_NITRITE RESPONSE REGULATOR PROTEIN NARP"/>
    <property type="match status" value="1"/>
</dbReference>
<evidence type="ECO:0000256" key="1">
    <source>
        <dbReference type="ARBA" id="ARBA00022553"/>
    </source>
</evidence>
<dbReference type="Pfam" id="PF00072">
    <property type="entry name" value="Response_reg"/>
    <property type="match status" value="1"/>
</dbReference>
<evidence type="ECO:0000256" key="4">
    <source>
        <dbReference type="ARBA" id="ARBA00023163"/>
    </source>
</evidence>
<dbReference type="RefSeq" id="WP_053249042.1">
    <property type="nucleotide sequence ID" value="NZ_LGAP01000005.1"/>
</dbReference>
<evidence type="ECO:0000259" key="6">
    <source>
        <dbReference type="PROSITE" id="PS50043"/>
    </source>
</evidence>
<dbReference type="InterPro" id="IPR011006">
    <property type="entry name" value="CheY-like_superfamily"/>
</dbReference>
<proteinExistence type="predicted"/>
<dbReference type="Gene3D" id="3.40.50.2300">
    <property type="match status" value="1"/>
</dbReference>
<dbReference type="SUPFAM" id="SSF52172">
    <property type="entry name" value="CheY-like"/>
    <property type="match status" value="1"/>
</dbReference>
<sequence>MSRAMTVTVADDHAIVREGLKMLLSTMEGISVVGEAADGEAVLALARSEPSDLLILDLGMPGVAGIQFIADIRAIAPRMKILVLTANIEPRTVRAAIDAGANGYLTKNGDPAELTAAVDALGANGIYLAQSIRFAVSDPERRTLPSATDEALSPIPLTRREMQILSLAAQGLTAREIAERLGISPLTARKHRENLMRKLSLHSAAEIAAYAVRIGLPIG</sequence>
<dbReference type="PROSITE" id="PS50043">
    <property type="entry name" value="HTH_LUXR_2"/>
    <property type="match status" value="1"/>
</dbReference>
<dbReference type="PRINTS" id="PR00038">
    <property type="entry name" value="HTHLUXR"/>
</dbReference>
<evidence type="ECO:0000313" key="9">
    <source>
        <dbReference type="Proteomes" id="UP000037425"/>
    </source>
</evidence>
<dbReference type="InterPro" id="IPR058245">
    <property type="entry name" value="NreC/VraR/RcsB-like_REC"/>
</dbReference>
<gene>
    <name evidence="8" type="ORF">AC244_11975</name>
</gene>
<dbReference type="GO" id="GO:0000160">
    <property type="term" value="P:phosphorelay signal transduction system"/>
    <property type="evidence" value="ECO:0007669"/>
    <property type="project" value="InterPro"/>
</dbReference>
<evidence type="ECO:0000313" key="8">
    <source>
        <dbReference type="EMBL" id="KOF19480.1"/>
    </source>
</evidence>
<keyword evidence="2" id="KW-0805">Transcription regulation</keyword>
<dbReference type="SMART" id="SM00448">
    <property type="entry name" value="REC"/>
    <property type="match status" value="1"/>
</dbReference>
<feature type="domain" description="HTH luxR-type" evidence="6">
    <location>
        <begin position="150"/>
        <end position="215"/>
    </location>
</feature>
<evidence type="ECO:0000256" key="5">
    <source>
        <dbReference type="PROSITE-ProRule" id="PRU00169"/>
    </source>
</evidence>
<name>A0A0L8BY31_ENSAD</name>
<organism evidence="8 9">
    <name type="scientific">Ensifer adhaerens</name>
    <name type="common">Sinorhizobium morelense</name>
    <dbReference type="NCBI Taxonomy" id="106592"/>
    <lineage>
        <taxon>Bacteria</taxon>
        <taxon>Pseudomonadati</taxon>
        <taxon>Pseudomonadota</taxon>
        <taxon>Alphaproteobacteria</taxon>
        <taxon>Hyphomicrobiales</taxon>
        <taxon>Rhizobiaceae</taxon>
        <taxon>Sinorhizobium/Ensifer group</taxon>
        <taxon>Ensifer</taxon>
    </lineage>
</organism>
<evidence type="ECO:0000259" key="7">
    <source>
        <dbReference type="PROSITE" id="PS50110"/>
    </source>
</evidence>
<dbReference type="CDD" id="cd17535">
    <property type="entry name" value="REC_NarL-like"/>
    <property type="match status" value="1"/>
</dbReference>
<dbReference type="OrthoDB" id="9782896at2"/>
<dbReference type="Gene3D" id="1.10.10.10">
    <property type="entry name" value="Winged helix-like DNA-binding domain superfamily/Winged helix DNA-binding domain"/>
    <property type="match status" value="1"/>
</dbReference>
<dbReference type="InterPro" id="IPR036388">
    <property type="entry name" value="WH-like_DNA-bd_sf"/>
</dbReference>
<dbReference type="InterPro" id="IPR000792">
    <property type="entry name" value="Tscrpt_reg_LuxR_C"/>
</dbReference>
<feature type="modified residue" description="4-aspartylphosphate" evidence="5">
    <location>
        <position position="57"/>
    </location>
</feature>
<dbReference type="InterPro" id="IPR001789">
    <property type="entry name" value="Sig_transdc_resp-reg_receiver"/>
</dbReference>
<dbReference type="SUPFAM" id="SSF46894">
    <property type="entry name" value="C-terminal effector domain of the bipartite response regulators"/>
    <property type="match status" value="1"/>
</dbReference>
<evidence type="ECO:0000256" key="2">
    <source>
        <dbReference type="ARBA" id="ARBA00023015"/>
    </source>
</evidence>
<dbReference type="PROSITE" id="PS50110">
    <property type="entry name" value="RESPONSE_REGULATORY"/>
    <property type="match status" value="1"/>
</dbReference>
<dbReference type="GO" id="GO:0006355">
    <property type="term" value="P:regulation of DNA-templated transcription"/>
    <property type="evidence" value="ECO:0007669"/>
    <property type="project" value="InterPro"/>
</dbReference>
<dbReference type="InterPro" id="IPR039420">
    <property type="entry name" value="WalR-like"/>
</dbReference>
<dbReference type="GO" id="GO:0003677">
    <property type="term" value="F:DNA binding"/>
    <property type="evidence" value="ECO:0007669"/>
    <property type="project" value="UniProtKB-KW"/>
</dbReference>